<keyword evidence="4" id="KW-1185">Reference proteome</keyword>
<dbReference type="InterPro" id="IPR050828">
    <property type="entry name" value="C-type_lectin/matrix_domain"/>
</dbReference>
<reference evidence="3 4" key="1">
    <citation type="submission" date="2019-09" db="EMBL/GenBank/DDBJ databases">
        <title>Bird 10,000 Genomes (B10K) Project - Family phase.</title>
        <authorList>
            <person name="Zhang G."/>
        </authorList>
    </citation>
    <scope>NUCLEOTIDE SEQUENCE [LARGE SCALE GENOMIC DNA]</scope>
    <source>
        <strain evidence="3">OUT-0011</strain>
        <tissue evidence="3">Muscle</tissue>
    </source>
</reference>
<dbReference type="InterPro" id="IPR001304">
    <property type="entry name" value="C-type_lectin-like"/>
</dbReference>
<evidence type="ECO:0000259" key="2">
    <source>
        <dbReference type="PROSITE" id="PS50041"/>
    </source>
</evidence>
<dbReference type="PANTHER" id="PTHR45710">
    <property type="entry name" value="C-TYPE LECTIN DOMAIN-CONTAINING PROTEIN 180"/>
    <property type="match status" value="1"/>
</dbReference>
<feature type="domain" description="C-type lectin" evidence="2">
    <location>
        <begin position="8"/>
        <end position="109"/>
    </location>
</feature>
<dbReference type="PANTHER" id="PTHR45710:SF26">
    <property type="entry name" value="RH26557P"/>
    <property type="match status" value="1"/>
</dbReference>
<dbReference type="Pfam" id="PF00059">
    <property type="entry name" value="Lectin_C"/>
    <property type="match status" value="1"/>
</dbReference>
<feature type="non-terminal residue" evidence="3">
    <location>
        <position position="115"/>
    </location>
</feature>
<comment type="caution">
    <text evidence="3">The sequence shown here is derived from an EMBL/GenBank/DDBJ whole genome shotgun (WGS) entry which is preliminary data.</text>
</comment>
<dbReference type="EMBL" id="VZSM01005628">
    <property type="protein sequence ID" value="NWZ01284.1"/>
    <property type="molecule type" value="Genomic_DNA"/>
</dbReference>
<proteinExistence type="predicted"/>
<comment type="subcellular location">
    <subcellularLocation>
        <location evidence="1">Cell membrane</location>
        <topology evidence="1">Single-pass type II membrane protein</topology>
    </subcellularLocation>
</comment>
<gene>
    <name evidence="3" type="primary">Clec2d_2</name>
    <name evidence="3" type="ORF">LOXCUR_R03296</name>
</gene>
<evidence type="ECO:0000313" key="4">
    <source>
        <dbReference type="Proteomes" id="UP000564784"/>
    </source>
</evidence>
<organism evidence="3 4">
    <name type="scientific">Loxia curvirostra</name>
    <name type="common">Red crossbill</name>
    <dbReference type="NCBI Taxonomy" id="64802"/>
    <lineage>
        <taxon>Eukaryota</taxon>
        <taxon>Metazoa</taxon>
        <taxon>Chordata</taxon>
        <taxon>Craniata</taxon>
        <taxon>Vertebrata</taxon>
        <taxon>Euteleostomi</taxon>
        <taxon>Archelosauria</taxon>
        <taxon>Archosauria</taxon>
        <taxon>Dinosauria</taxon>
        <taxon>Saurischia</taxon>
        <taxon>Theropoda</taxon>
        <taxon>Coelurosauria</taxon>
        <taxon>Aves</taxon>
        <taxon>Neognathae</taxon>
        <taxon>Neoaves</taxon>
        <taxon>Telluraves</taxon>
        <taxon>Australaves</taxon>
        <taxon>Passeriformes</taxon>
        <taxon>Passeroidea</taxon>
        <taxon>Fringillidae</taxon>
        <taxon>Carduelinae</taxon>
        <taxon>Loxia</taxon>
    </lineage>
</organism>
<protein>
    <submittedName>
        <fullName evidence="3">CLC2D protein</fullName>
    </submittedName>
</protein>
<dbReference type="OrthoDB" id="10059571at2759"/>
<dbReference type="SUPFAM" id="SSF56436">
    <property type="entry name" value="C-type lectin-like"/>
    <property type="match status" value="1"/>
</dbReference>
<feature type="non-terminal residue" evidence="3">
    <location>
        <position position="1"/>
    </location>
</feature>
<dbReference type="Proteomes" id="UP000564784">
    <property type="component" value="Unassembled WGS sequence"/>
</dbReference>
<evidence type="ECO:0000256" key="1">
    <source>
        <dbReference type="ARBA" id="ARBA00004401"/>
    </source>
</evidence>
<dbReference type="AlphaFoldDB" id="A0A7K7J4F9"/>
<dbReference type="GO" id="GO:0005886">
    <property type="term" value="C:plasma membrane"/>
    <property type="evidence" value="ECO:0007669"/>
    <property type="project" value="UniProtKB-SubCell"/>
</dbReference>
<accession>A0A7K7J4F9</accession>
<dbReference type="SMART" id="SM00034">
    <property type="entry name" value="CLECT"/>
    <property type="match status" value="1"/>
</dbReference>
<name>A0A7K7J4F9_LOXCU</name>
<dbReference type="InterPro" id="IPR016186">
    <property type="entry name" value="C-type_lectin-like/link_sf"/>
</dbReference>
<dbReference type="Gene3D" id="3.10.100.10">
    <property type="entry name" value="Mannose-Binding Protein A, subunit A"/>
    <property type="match status" value="1"/>
</dbReference>
<evidence type="ECO:0000313" key="3">
    <source>
        <dbReference type="EMBL" id="NWZ01284.1"/>
    </source>
</evidence>
<dbReference type="InterPro" id="IPR016187">
    <property type="entry name" value="CTDL_fold"/>
</dbReference>
<dbReference type="PROSITE" id="PS50041">
    <property type="entry name" value="C_TYPE_LECTIN_2"/>
    <property type="match status" value="1"/>
</dbReference>
<sequence>CPPGWVGFNGVCYYLSNDSSTWEQGQNWCSELGASLAVPKDEDMDLLFHLFGNGGFWLGLHQRGERLKWGDGSSSSSQVPVLGNSKCVYLADDRFRSDFCSNERLYLCSKAQAPL</sequence>